<proteinExistence type="predicted"/>
<evidence type="ECO:0000259" key="3">
    <source>
        <dbReference type="PROSITE" id="PS50887"/>
    </source>
</evidence>
<dbReference type="Pfam" id="PF00990">
    <property type="entry name" value="GGDEF"/>
    <property type="match status" value="1"/>
</dbReference>
<dbReference type="Gene3D" id="1.25.40.10">
    <property type="entry name" value="Tetratricopeptide repeat domain"/>
    <property type="match status" value="2"/>
</dbReference>
<dbReference type="InterPro" id="IPR043128">
    <property type="entry name" value="Rev_trsase/Diguanyl_cyclase"/>
</dbReference>
<dbReference type="InterPro" id="IPR019734">
    <property type="entry name" value="TPR_rpt"/>
</dbReference>
<dbReference type="InterPro" id="IPR011990">
    <property type="entry name" value="TPR-like_helical_dom_sf"/>
</dbReference>
<keyword evidence="5" id="KW-1185">Reference proteome</keyword>
<feature type="repeat" description="TPR" evidence="1">
    <location>
        <begin position="163"/>
        <end position="196"/>
    </location>
</feature>
<dbReference type="Pfam" id="PF13424">
    <property type="entry name" value="TPR_12"/>
    <property type="match status" value="1"/>
</dbReference>
<dbReference type="Pfam" id="PF13374">
    <property type="entry name" value="TPR_10"/>
    <property type="match status" value="1"/>
</dbReference>
<dbReference type="CDD" id="cd01949">
    <property type="entry name" value="GGDEF"/>
    <property type="match status" value="1"/>
</dbReference>
<evidence type="ECO:0000313" key="4">
    <source>
        <dbReference type="EMBL" id="MBM7561743.1"/>
    </source>
</evidence>
<dbReference type="SMART" id="SM00028">
    <property type="entry name" value="TPR"/>
    <property type="match status" value="6"/>
</dbReference>
<name>A0ABS2MQQ3_9FIRM</name>
<keyword evidence="1" id="KW-0802">TPR repeat</keyword>
<dbReference type="PROSITE" id="PS50887">
    <property type="entry name" value="GGDEF"/>
    <property type="match status" value="1"/>
</dbReference>
<dbReference type="SMART" id="SM00267">
    <property type="entry name" value="GGDEF"/>
    <property type="match status" value="1"/>
</dbReference>
<feature type="domain" description="GGDEF" evidence="3">
    <location>
        <begin position="395"/>
        <end position="523"/>
    </location>
</feature>
<accession>A0ABS2MQQ3</accession>
<gene>
    <name evidence="4" type="ORF">JOC49_001284</name>
</gene>
<dbReference type="NCBIfam" id="TIGR00254">
    <property type="entry name" value="GGDEF"/>
    <property type="match status" value="1"/>
</dbReference>
<dbReference type="InterPro" id="IPR050469">
    <property type="entry name" value="Diguanylate_Cyclase"/>
</dbReference>
<dbReference type="Gene3D" id="3.30.70.270">
    <property type="match status" value="1"/>
</dbReference>
<organism evidence="4 5">
    <name type="scientific">Fusibacter tunisiensis</name>
    <dbReference type="NCBI Taxonomy" id="1008308"/>
    <lineage>
        <taxon>Bacteria</taxon>
        <taxon>Bacillati</taxon>
        <taxon>Bacillota</taxon>
        <taxon>Clostridia</taxon>
        <taxon>Eubacteriales</taxon>
        <taxon>Eubacteriales Family XII. Incertae Sedis</taxon>
        <taxon>Fusibacter</taxon>
    </lineage>
</organism>
<dbReference type="PANTHER" id="PTHR45138">
    <property type="entry name" value="REGULATORY COMPONENTS OF SENSORY TRANSDUCTION SYSTEM"/>
    <property type="match status" value="1"/>
</dbReference>
<dbReference type="SUPFAM" id="SSF55073">
    <property type="entry name" value="Nucleotide cyclase"/>
    <property type="match status" value="1"/>
</dbReference>
<dbReference type="InterPro" id="IPR029787">
    <property type="entry name" value="Nucleotide_cyclase"/>
</dbReference>
<protein>
    <submittedName>
        <fullName evidence="4">Diguanylate cyclase (GGDEF)-like protein</fullName>
    </submittedName>
</protein>
<dbReference type="SUPFAM" id="SSF48452">
    <property type="entry name" value="TPR-like"/>
    <property type="match status" value="2"/>
</dbReference>
<evidence type="ECO:0000256" key="2">
    <source>
        <dbReference type="SAM" id="Coils"/>
    </source>
</evidence>
<dbReference type="RefSeq" id="WP_204663540.1">
    <property type="nucleotide sequence ID" value="NZ_JAFBDT010000007.1"/>
</dbReference>
<dbReference type="Proteomes" id="UP000767854">
    <property type="component" value="Unassembled WGS sequence"/>
</dbReference>
<dbReference type="InterPro" id="IPR000160">
    <property type="entry name" value="GGDEF_dom"/>
</dbReference>
<dbReference type="EMBL" id="JAFBDT010000007">
    <property type="protein sequence ID" value="MBM7561743.1"/>
    <property type="molecule type" value="Genomic_DNA"/>
</dbReference>
<keyword evidence="2" id="KW-0175">Coiled coil</keyword>
<comment type="caution">
    <text evidence="4">The sequence shown here is derived from an EMBL/GenBank/DDBJ whole genome shotgun (WGS) entry which is preliminary data.</text>
</comment>
<feature type="coiled-coil region" evidence="2">
    <location>
        <begin position="309"/>
        <end position="366"/>
    </location>
</feature>
<evidence type="ECO:0000256" key="1">
    <source>
        <dbReference type="PROSITE-ProRule" id="PRU00339"/>
    </source>
</evidence>
<dbReference type="PANTHER" id="PTHR45138:SF9">
    <property type="entry name" value="DIGUANYLATE CYCLASE DGCM-RELATED"/>
    <property type="match status" value="1"/>
</dbReference>
<sequence length="523" mass="59704">MSPILKLLDNARKNALDKPDTSLIYATQALELAKETSDPTSEAKALYYMAYACRVKSDYASGLAYAFQSLELFKMNRSPEGMLKAINIIGIIYFYFGAYSEALSYFIKALELIEDIDNPNMESSVYNNIGEIYRMAESYTQAIDYYEKAVLVCEKHEEWHNKAVILLNIGEIHFRKSNYSDAIKAVQTAYEILINSGDPISRGEAETKLGKIYMREGDFEKAETYFTLAYTNLTRINNEFYLVELLIEMASFDEIRDASPLKNLHEALNISIENNFGNKISQIYKALSEFYESEKDFDKALTYYKGYHVKEKENEASNLSKRLEILSLELKYNQMETLAEKLAQDVVDTQKELKALESHNATLMQEVLIDELTRLLNRRGLNRKFSTLFSANTTLKGTVFIIDIDHFKTFNDAYGHLKGDDCLRQLSRILELSLPETAFVGRYGGEEFLCFIPNSDLSKAEAIKTGDHIRKNVIEKMPYTITVSIGLYVGQITHETLDQAIHLADMALYEAKENGRNQVKLST</sequence>
<feature type="repeat" description="TPR" evidence="1">
    <location>
        <begin position="83"/>
        <end position="116"/>
    </location>
</feature>
<dbReference type="Pfam" id="PF13181">
    <property type="entry name" value="TPR_8"/>
    <property type="match status" value="1"/>
</dbReference>
<evidence type="ECO:0000313" key="5">
    <source>
        <dbReference type="Proteomes" id="UP000767854"/>
    </source>
</evidence>
<reference evidence="4 5" key="1">
    <citation type="submission" date="2021-01" db="EMBL/GenBank/DDBJ databases">
        <title>Genomic Encyclopedia of Type Strains, Phase IV (KMG-IV): sequencing the most valuable type-strain genomes for metagenomic binning, comparative biology and taxonomic classification.</title>
        <authorList>
            <person name="Goeker M."/>
        </authorList>
    </citation>
    <scope>NUCLEOTIDE SEQUENCE [LARGE SCALE GENOMIC DNA]</scope>
    <source>
        <strain evidence="4 5">DSM 24436</strain>
    </source>
</reference>
<feature type="repeat" description="TPR" evidence="1">
    <location>
        <begin position="123"/>
        <end position="156"/>
    </location>
</feature>
<dbReference type="PROSITE" id="PS50005">
    <property type="entry name" value="TPR"/>
    <property type="match status" value="3"/>
</dbReference>